<proteinExistence type="predicted"/>
<dbReference type="Proteomes" id="UP000799753">
    <property type="component" value="Unassembled WGS sequence"/>
</dbReference>
<dbReference type="AlphaFoldDB" id="A0A6A6S7S5"/>
<protein>
    <submittedName>
        <fullName evidence="2">Uncharacterized protein</fullName>
    </submittedName>
</protein>
<sequence>MPASPSRQGGETDASTLRSANAIVGGPRAACAGMAWGRWVVIKHNSRLRVKAGQEGTGAKGSRHGDDAGARFAFDGTGSDAPEADPEEAAALTSTHRPRLHGPPQQPRPGLKAGERGKAPLSNGTPIHPLTHSPSPQAAHHQPGLISRWPARRGWRWDKAPRHDTTRHKARHPWCRREANRTQTLLRTRQRHGEEAVSRRESSRARCCFRFHAGDRHLTVTRNSATQSCVSFR</sequence>
<evidence type="ECO:0000256" key="1">
    <source>
        <dbReference type="SAM" id="MobiDB-lite"/>
    </source>
</evidence>
<feature type="region of interest" description="Disordered" evidence="1">
    <location>
        <begin position="52"/>
        <end position="143"/>
    </location>
</feature>
<accession>A0A6A6S7S5</accession>
<gene>
    <name evidence="2" type="ORF">P280DRAFT_537579</name>
</gene>
<dbReference type="EMBL" id="MU006779">
    <property type="protein sequence ID" value="KAF2643916.1"/>
    <property type="molecule type" value="Genomic_DNA"/>
</dbReference>
<keyword evidence="3" id="KW-1185">Reference proteome</keyword>
<dbReference type="OrthoDB" id="10655629at2759"/>
<evidence type="ECO:0000313" key="2">
    <source>
        <dbReference type="EMBL" id="KAF2643916.1"/>
    </source>
</evidence>
<name>A0A6A6S7S5_9PLEO</name>
<reference evidence="2" key="1">
    <citation type="journal article" date="2020" name="Stud. Mycol.">
        <title>101 Dothideomycetes genomes: a test case for predicting lifestyles and emergence of pathogens.</title>
        <authorList>
            <person name="Haridas S."/>
            <person name="Albert R."/>
            <person name="Binder M."/>
            <person name="Bloem J."/>
            <person name="Labutti K."/>
            <person name="Salamov A."/>
            <person name="Andreopoulos B."/>
            <person name="Baker S."/>
            <person name="Barry K."/>
            <person name="Bills G."/>
            <person name="Bluhm B."/>
            <person name="Cannon C."/>
            <person name="Castanera R."/>
            <person name="Culley D."/>
            <person name="Daum C."/>
            <person name="Ezra D."/>
            <person name="Gonzalez J."/>
            <person name="Henrissat B."/>
            <person name="Kuo A."/>
            <person name="Liang C."/>
            <person name="Lipzen A."/>
            <person name="Lutzoni F."/>
            <person name="Magnuson J."/>
            <person name="Mondo S."/>
            <person name="Nolan M."/>
            <person name="Ohm R."/>
            <person name="Pangilinan J."/>
            <person name="Park H.-J."/>
            <person name="Ramirez L."/>
            <person name="Alfaro M."/>
            <person name="Sun H."/>
            <person name="Tritt A."/>
            <person name="Yoshinaga Y."/>
            <person name="Zwiers L.-H."/>
            <person name="Turgeon B."/>
            <person name="Goodwin S."/>
            <person name="Spatafora J."/>
            <person name="Crous P."/>
            <person name="Grigoriev I."/>
        </authorList>
    </citation>
    <scope>NUCLEOTIDE SEQUENCE</scope>
    <source>
        <strain evidence="2">CBS 473.64</strain>
    </source>
</reference>
<organism evidence="2 3">
    <name type="scientific">Massarina eburnea CBS 473.64</name>
    <dbReference type="NCBI Taxonomy" id="1395130"/>
    <lineage>
        <taxon>Eukaryota</taxon>
        <taxon>Fungi</taxon>
        <taxon>Dikarya</taxon>
        <taxon>Ascomycota</taxon>
        <taxon>Pezizomycotina</taxon>
        <taxon>Dothideomycetes</taxon>
        <taxon>Pleosporomycetidae</taxon>
        <taxon>Pleosporales</taxon>
        <taxon>Massarineae</taxon>
        <taxon>Massarinaceae</taxon>
        <taxon>Massarina</taxon>
    </lineage>
</organism>
<evidence type="ECO:0000313" key="3">
    <source>
        <dbReference type="Proteomes" id="UP000799753"/>
    </source>
</evidence>